<dbReference type="EMBL" id="MWPR01000025">
    <property type="protein sequence ID" value="ORJ49274.1"/>
    <property type="molecule type" value="Genomic_DNA"/>
</dbReference>
<organism evidence="1 2">
    <name type="scientific">Kluyvera intermedia</name>
    <name type="common">Enterobacter intermedius</name>
    <dbReference type="NCBI Taxonomy" id="61648"/>
    <lineage>
        <taxon>Bacteria</taxon>
        <taxon>Pseudomonadati</taxon>
        <taxon>Pseudomonadota</taxon>
        <taxon>Gammaproteobacteria</taxon>
        <taxon>Enterobacterales</taxon>
        <taxon>Enterobacteriaceae</taxon>
        <taxon>Kluyvera</taxon>
    </lineage>
</organism>
<proteinExistence type="predicted"/>
<accession>A0ABX3UCR6</accession>
<protein>
    <recommendedName>
        <fullName evidence="3">Transcriptional regulator</fullName>
    </recommendedName>
</protein>
<keyword evidence="2" id="KW-1185">Reference proteome</keyword>
<name>A0ABX3UCR6_KLUIN</name>
<comment type="caution">
    <text evidence="1">The sequence shown here is derived from an EMBL/GenBank/DDBJ whole genome shotgun (WGS) entry which is preliminary data.</text>
</comment>
<sequence length="68" mass="7906">METLAFRQLNPRFVQHTGSVNKQMKLTLYRFAYLSWRQSIGHSVGLIRNVIIICLMDKTKSLRVKGVI</sequence>
<evidence type="ECO:0000313" key="1">
    <source>
        <dbReference type="EMBL" id="ORJ49274.1"/>
    </source>
</evidence>
<evidence type="ECO:0008006" key="3">
    <source>
        <dbReference type="Google" id="ProtNLM"/>
    </source>
</evidence>
<reference evidence="1 2" key="1">
    <citation type="submission" date="2017-02" db="EMBL/GenBank/DDBJ databases">
        <title>Draft genome sequence of a Kluyvera intermedia isolate from a patient with a pancreatic abscess.</title>
        <authorList>
            <person name="Thele R."/>
        </authorList>
    </citation>
    <scope>NUCLEOTIDE SEQUENCE [LARGE SCALE GENOMIC DNA]</scope>
    <source>
        <strain evidence="1 2">FOSA7093</strain>
    </source>
</reference>
<gene>
    <name evidence="1" type="ORF">B2M27_16330</name>
</gene>
<dbReference type="Proteomes" id="UP000192521">
    <property type="component" value="Unassembled WGS sequence"/>
</dbReference>
<evidence type="ECO:0000313" key="2">
    <source>
        <dbReference type="Proteomes" id="UP000192521"/>
    </source>
</evidence>